<dbReference type="NCBIfam" id="TIGR00254">
    <property type="entry name" value="GGDEF"/>
    <property type="match status" value="1"/>
</dbReference>
<protein>
    <recommendedName>
        <fullName evidence="2">diguanylate cyclase</fullName>
        <ecNumber evidence="2">2.7.7.65</ecNumber>
    </recommendedName>
</protein>
<keyword evidence="4" id="KW-0812">Transmembrane</keyword>
<dbReference type="GO" id="GO:0043709">
    <property type="term" value="P:cell adhesion involved in single-species biofilm formation"/>
    <property type="evidence" value="ECO:0007669"/>
    <property type="project" value="TreeGrafter"/>
</dbReference>
<evidence type="ECO:0000256" key="4">
    <source>
        <dbReference type="SAM" id="Phobius"/>
    </source>
</evidence>
<dbReference type="GO" id="GO:0005886">
    <property type="term" value="C:plasma membrane"/>
    <property type="evidence" value="ECO:0007669"/>
    <property type="project" value="TreeGrafter"/>
</dbReference>
<feature type="transmembrane region" description="Helical" evidence="4">
    <location>
        <begin position="153"/>
        <end position="171"/>
    </location>
</feature>
<sequence length="357" mass="40361">MSEFRQTRFEAARADEEVRVARVLTGLSVAALFFLAGISIKSWFSDHTGHALALALFFLLVVLNLLVFWRTGNRGRNKTGMLTIVAGLFIYLVASGGESNTGPLWLYVFPPLVFYLTSLRTGTILLLACLFFTAIVFRFPGLPFVFAEYGGNFQLRFFATMLFSSLFCYVLEASRRNARNDLVTLAASYEQAARTDELTGLANRRDMQHRMDNEFSRYQRAGHHFSVVLMDLDHFKRINDDFGHDAGDEVLQQFAWLMQSLCRQSDLAARWGGEEFLLLLPDTSLLQALTLAERLRDAVEGHEFVHDGQRLPVTISAGVCSISQCNNLDELLRQADQNLYEAKEAGRNRIAPRVRSH</sequence>
<dbReference type="SUPFAM" id="SSF55073">
    <property type="entry name" value="Nucleotide cyclase"/>
    <property type="match status" value="1"/>
</dbReference>
<dbReference type="RefSeq" id="WP_116919125.1">
    <property type="nucleotide sequence ID" value="NZ_QEKQ01000005.1"/>
</dbReference>
<dbReference type="InterPro" id="IPR050469">
    <property type="entry name" value="Diguanylate_Cyclase"/>
</dbReference>
<accession>A0A2U1CWL8</accession>
<dbReference type="InterPro" id="IPR000160">
    <property type="entry name" value="GGDEF_dom"/>
</dbReference>
<dbReference type="CDD" id="cd01949">
    <property type="entry name" value="GGDEF"/>
    <property type="match status" value="1"/>
</dbReference>
<name>A0A2U1CWL8_9GAMM</name>
<comment type="cofactor">
    <cofactor evidence="1">
        <name>Mg(2+)</name>
        <dbReference type="ChEBI" id="CHEBI:18420"/>
    </cofactor>
</comment>
<dbReference type="InterPro" id="IPR029787">
    <property type="entry name" value="Nucleotide_cyclase"/>
</dbReference>
<evidence type="ECO:0000256" key="1">
    <source>
        <dbReference type="ARBA" id="ARBA00001946"/>
    </source>
</evidence>
<feature type="domain" description="GGDEF" evidence="5">
    <location>
        <begin position="223"/>
        <end position="355"/>
    </location>
</feature>
<dbReference type="Pfam" id="PF00990">
    <property type="entry name" value="GGDEF"/>
    <property type="match status" value="1"/>
</dbReference>
<feature type="transmembrane region" description="Helical" evidence="4">
    <location>
        <begin position="103"/>
        <end position="119"/>
    </location>
</feature>
<dbReference type="FunFam" id="3.30.70.270:FF:000001">
    <property type="entry name" value="Diguanylate cyclase domain protein"/>
    <property type="match status" value="1"/>
</dbReference>
<dbReference type="InterPro" id="IPR043128">
    <property type="entry name" value="Rev_trsase/Diguanyl_cyclase"/>
</dbReference>
<keyword evidence="4" id="KW-1133">Transmembrane helix</keyword>
<feature type="transmembrane region" description="Helical" evidence="4">
    <location>
        <begin position="124"/>
        <end position="147"/>
    </location>
</feature>
<gene>
    <name evidence="6" type="ORF">C8D92_105109</name>
</gene>
<dbReference type="EC" id="2.7.7.65" evidence="2"/>
<dbReference type="AlphaFoldDB" id="A0A2U1CWL8"/>
<reference evidence="6 7" key="1">
    <citation type="submission" date="2018-04" db="EMBL/GenBank/DDBJ databases">
        <title>Genomic Encyclopedia of Type Strains, Phase IV (KMG-IV): sequencing the most valuable type-strain genomes for metagenomic binning, comparative biology and taxonomic classification.</title>
        <authorList>
            <person name="Goeker M."/>
        </authorList>
    </citation>
    <scope>NUCLEOTIDE SEQUENCE [LARGE SCALE GENOMIC DNA]</scope>
    <source>
        <strain evidence="6 7">DSM 28688</strain>
    </source>
</reference>
<dbReference type="OrthoDB" id="9813903at2"/>
<evidence type="ECO:0000259" key="5">
    <source>
        <dbReference type="PROSITE" id="PS50887"/>
    </source>
</evidence>
<dbReference type="EMBL" id="QEKQ01000005">
    <property type="protein sequence ID" value="PVY76356.1"/>
    <property type="molecule type" value="Genomic_DNA"/>
</dbReference>
<evidence type="ECO:0000256" key="3">
    <source>
        <dbReference type="ARBA" id="ARBA00034247"/>
    </source>
</evidence>
<dbReference type="Proteomes" id="UP000245887">
    <property type="component" value="Unassembled WGS sequence"/>
</dbReference>
<organism evidence="6 7">
    <name type="scientific">Tamilnaduibacter salinus</name>
    <dbReference type="NCBI Taxonomy" id="1484056"/>
    <lineage>
        <taxon>Bacteria</taxon>
        <taxon>Pseudomonadati</taxon>
        <taxon>Pseudomonadota</taxon>
        <taxon>Gammaproteobacteria</taxon>
        <taxon>Pseudomonadales</taxon>
        <taxon>Marinobacteraceae</taxon>
        <taxon>Tamilnaduibacter</taxon>
    </lineage>
</organism>
<dbReference type="PANTHER" id="PTHR45138">
    <property type="entry name" value="REGULATORY COMPONENTS OF SENSORY TRANSDUCTION SYSTEM"/>
    <property type="match status" value="1"/>
</dbReference>
<dbReference type="PANTHER" id="PTHR45138:SF9">
    <property type="entry name" value="DIGUANYLATE CYCLASE DGCM-RELATED"/>
    <property type="match status" value="1"/>
</dbReference>
<dbReference type="SMART" id="SM00267">
    <property type="entry name" value="GGDEF"/>
    <property type="match status" value="1"/>
</dbReference>
<dbReference type="Gene3D" id="3.30.70.270">
    <property type="match status" value="1"/>
</dbReference>
<evidence type="ECO:0000313" key="6">
    <source>
        <dbReference type="EMBL" id="PVY76356.1"/>
    </source>
</evidence>
<feature type="transmembrane region" description="Helical" evidence="4">
    <location>
        <begin position="50"/>
        <end position="69"/>
    </location>
</feature>
<evidence type="ECO:0000313" key="7">
    <source>
        <dbReference type="Proteomes" id="UP000245887"/>
    </source>
</evidence>
<feature type="transmembrane region" description="Helical" evidence="4">
    <location>
        <begin position="81"/>
        <end position="97"/>
    </location>
</feature>
<comment type="caution">
    <text evidence="6">The sequence shown here is derived from an EMBL/GenBank/DDBJ whole genome shotgun (WGS) entry which is preliminary data.</text>
</comment>
<comment type="catalytic activity">
    <reaction evidence="3">
        <text>2 GTP = 3',3'-c-di-GMP + 2 diphosphate</text>
        <dbReference type="Rhea" id="RHEA:24898"/>
        <dbReference type="ChEBI" id="CHEBI:33019"/>
        <dbReference type="ChEBI" id="CHEBI:37565"/>
        <dbReference type="ChEBI" id="CHEBI:58805"/>
        <dbReference type="EC" id="2.7.7.65"/>
    </reaction>
</comment>
<dbReference type="GO" id="GO:0052621">
    <property type="term" value="F:diguanylate cyclase activity"/>
    <property type="evidence" value="ECO:0007669"/>
    <property type="project" value="UniProtKB-EC"/>
</dbReference>
<dbReference type="PROSITE" id="PS50887">
    <property type="entry name" value="GGDEF"/>
    <property type="match status" value="1"/>
</dbReference>
<evidence type="ECO:0000256" key="2">
    <source>
        <dbReference type="ARBA" id="ARBA00012528"/>
    </source>
</evidence>
<proteinExistence type="predicted"/>
<dbReference type="GO" id="GO:1902201">
    <property type="term" value="P:negative regulation of bacterial-type flagellum-dependent cell motility"/>
    <property type="evidence" value="ECO:0007669"/>
    <property type="project" value="TreeGrafter"/>
</dbReference>
<feature type="transmembrane region" description="Helical" evidence="4">
    <location>
        <begin position="20"/>
        <end position="44"/>
    </location>
</feature>
<keyword evidence="4" id="KW-0472">Membrane</keyword>